<dbReference type="STRING" id="943830.A4A58_07280"/>
<comment type="function">
    <text evidence="6">Involved in beta-(1--&gt;2)glucan export. Transmembrane domains (TMD) form a pore in the inner membrane and the ATP-binding domain (NBD) is responsible for energy generation.</text>
</comment>
<dbReference type="AlphaFoldDB" id="A0A163Z9J4"/>
<dbReference type="Pfam" id="PF00005">
    <property type="entry name" value="ABC_tran"/>
    <property type="match status" value="1"/>
</dbReference>
<dbReference type="PANTHER" id="PTHR42781">
    <property type="entry name" value="SPERMIDINE/PUTRESCINE IMPORT ATP-BINDING PROTEIN POTA"/>
    <property type="match status" value="1"/>
</dbReference>
<dbReference type="InterPro" id="IPR050093">
    <property type="entry name" value="ABC_SmlMolc_Importer"/>
</dbReference>
<evidence type="ECO:0000259" key="7">
    <source>
        <dbReference type="PROSITE" id="PS50893"/>
    </source>
</evidence>
<dbReference type="SUPFAM" id="SSF52540">
    <property type="entry name" value="P-loop containing nucleoside triphosphate hydrolases"/>
    <property type="match status" value="1"/>
</dbReference>
<comment type="caution">
    <text evidence="8">The sequence shown here is derived from an EMBL/GenBank/DDBJ whole genome shotgun (WGS) entry which is preliminary data.</text>
</comment>
<name>A0A163Z9J4_9BRAD</name>
<dbReference type="Gene3D" id="3.40.50.300">
    <property type="entry name" value="P-loop containing nucleotide triphosphate hydrolases"/>
    <property type="match status" value="1"/>
</dbReference>
<feature type="domain" description="ABC transporter" evidence="7">
    <location>
        <begin position="6"/>
        <end position="240"/>
    </location>
</feature>
<dbReference type="FunFam" id="3.40.50.300:FF:000042">
    <property type="entry name" value="Maltose/maltodextrin ABC transporter, ATP-binding protein"/>
    <property type="match status" value="1"/>
</dbReference>
<dbReference type="PROSITE" id="PS00211">
    <property type="entry name" value="ABC_TRANSPORTER_1"/>
    <property type="match status" value="1"/>
</dbReference>
<evidence type="ECO:0000256" key="4">
    <source>
        <dbReference type="ARBA" id="ARBA00022741"/>
    </source>
</evidence>
<comment type="similarity">
    <text evidence="2">Belongs to the ABC transporter superfamily.</text>
</comment>
<dbReference type="GO" id="GO:0140359">
    <property type="term" value="F:ABC-type transporter activity"/>
    <property type="evidence" value="ECO:0007669"/>
    <property type="project" value="UniProtKB-ARBA"/>
</dbReference>
<gene>
    <name evidence="8" type="ORF">A4A58_07280</name>
</gene>
<dbReference type="PROSITE" id="PS50893">
    <property type="entry name" value="ABC_TRANSPORTER_2"/>
    <property type="match status" value="1"/>
</dbReference>
<proteinExistence type="inferred from homology"/>
<dbReference type="PANTHER" id="PTHR42781:SF4">
    <property type="entry name" value="SPERMIDINE_PUTRESCINE IMPORT ATP-BINDING PROTEIN POTA"/>
    <property type="match status" value="1"/>
</dbReference>
<dbReference type="InterPro" id="IPR003439">
    <property type="entry name" value="ABC_transporter-like_ATP-bd"/>
</dbReference>
<keyword evidence="9" id="KW-1185">Reference proteome</keyword>
<dbReference type="SUPFAM" id="SSF50331">
    <property type="entry name" value="MOP-like"/>
    <property type="match status" value="1"/>
</dbReference>
<dbReference type="Gene3D" id="2.40.50.100">
    <property type="match status" value="1"/>
</dbReference>
<dbReference type="GO" id="GO:0043190">
    <property type="term" value="C:ATP-binding cassette (ABC) transporter complex"/>
    <property type="evidence" value="ECO:0007669"/>
    <property type="project" value="InterPro"/>
</dbReference>
<evidence type="ECO:0000256" key="2">
    <source>
        <dbReference type="ARBA" id="ARBA00005417"/>
    </source>
</evidence>
<dbReference type="InterPro" id="IPR027417">
    <property type="entry name" value="P-loop_NTPase"/>
</dbReference>
<dbReference type="InterPro" id="IPR003593">
    <property type="entry name" value="AAA+_ATPase"/>
</dbReference>
<dbReference type="EMBL" id="LVYV01000012">
    <property type="protein sequence ID" value="KZD23180.1"/>
    <property type="molecule type" value="Genomic_DNA"/>
</dbReference>
<evidence type="ECO:0000256" key="3">
    <source>
        <dbReference type="ARBA" id="ARBA00022448"/>
    </source>
</evidence>
<dbReference type="OrthoDB" id="9802264at2"/>
<dbReference type="InterPro" id="IPR017871">
    <property type="entry name" value="ABC_transporter-like_CS"/>
</dbReference>
<dbReference type="Proteomes" id="UP000076574">
    <property type="component" value="Unassembled WGS sequence"/>
</dbReference>
<dbReference type="InterPro" id="IPR013611">
    <property type="entry name" value="Transp-assoc_OB_typ2"/>
</dbReference>
<evidence type="ECO:0000313" key="8">
    <source>
        <dbReference type="EMBL" id="KZD23180.1"/>
    </source>
</evidence>
<reference evidence="8 9" key="1">
    <citation type="submission" date="2016-03" db="EMBL/GenBank/DDBJ databases">
        <title>Microsymbionts genomes from the relict species Vavilovia formosa (Stev.) Fed.</title>
        <authorList>
            <person name="Kopat V."/>
            <person name="Chirak E."/>
            <person name="Kimeklis A."/>
            <person name="Andronov E."/>
        </authorList>
    </citation>
    <scope>NUCLEOTIDE SEQUENCE [LARGE SCALE GENOMIC DNA]</scope>
    <source>
        <strain evidence="8 9">Vaf07</strain>
    </source>
</reference>
<protein>
    <submittedName>
        <fullName evidence="8">Spermidine/putrescine ABC transporter ATP-binding protein</fullName>
    </submittedName>
</protein>
<comment type="subcellular location">
    <subcellularLocation>
        <location evidence="1">Cell inner membrane</location>
        <topology evidence="1">Peripheral membrane protein</topology>
    </subcellularLocation>
</comment>
<evidence type="ECO:0000313" key="9">
    <source>
        <dbReference type="Proteomes" id="UP000076574"/>
    </source>
</evidence>
<dbReference type="InterPro" id="IPR012340">
    <property type="entry name" value="NA-bd_OB-fold"/>
</dbReference>
<dbReference type="GO" id="GO:0005524">
    <property type="term" value="F:ATP binding"/>
    <property type="evidence" value="ECO:0007669"/>
    <property type="project" value="UniProtKB-KW"/>
</dbReference>
<dbReference type="Gene3D" id="2.40.50.140">
    <property type="entry name" value="Nucleic acid-binding proteins"/>
    <property type="match status" value="1"/>
</dbReference>
<keyword evidence="4" id="KW-0547">Nucleotide-binding</keyword>
<dbReference type="Pfam" id="PF08402">
    <property type="entry name" value="TOBE_2"/>
    <property type="match status" value="1"/>
</dbReference>
<evidence type="ECO:0000256" key="6">
    <source>
        <dbReference type="ARBA" id="ARBA00024722"/>
    </source>
</evidence>
<evidence type="ECO:0000256" key="5">
    <source>
        <dbReference type="ARBA" id="ARBA00022840"/>
    </source>
</evidence>
<keyword evidence="5 8" id="KW-0067">ATP-binding</keyword>
<dbReference type="GO" id="GO:0016887">
    <property type="term" value="F:ATP hydrolysis activity"/>
    <property type="evidence" value="ECO:0007669"/>
    <property type="project" value="InterPro"/>
</dbReference>
<dbReference type="SMART" id="SM00382">
    <property type="entry name" value="AAA"/>
    <property type="match status" value="1"/>
</dbReference>
<organism evidence="8 9">
    <name type="scientific">Tardiphaga robiniae</name>
    <dbReference type="NCBI Taxonomy" id="943830"/>
    <lineage>
        <taxon>Bacteria</taxon>
        <taxon>Pseudomonadati</taxon>
        <taxon>Pseudomonadota</taxon>
        <taxon>Alphaproteobacteria</taxon>
        <taxon>Hyphomicrobiales</taxon>
        <taxon>Nitrobacteraceae</taxon>
        <taxon>Tardiphaga</taxon>
    </lineage>
</organism>
<evidence type="ECO:0000256" key="1">
    <source>
        <dbReference type="ARBA" id="ARBA00004417"/>
    </source>
</evidence>
<keyword evidence="3" id="KW-0813">Transport</keyword>
<sequence length="358" mass="39403">MNGPGDRLDSLKLGITKRYGNKTVLDNLELDIRKGEFVTFLGPSGCGKSTALSIVAGLIAATEGEIRLNGARVDHLPPEKRAFGMVFQNYALFPHMTVFDNVSFGLTLKPLSKEEIKKRTDAMLKLVQLTGYEERYPGQLSGGQQQRVAIARALVLHPRLMLFDEPLSNLDAKLRVEMRAEIKQIHAALGLTSIYVTHDQAEALSLSDRIVLLRNGVLMQSGTPQEIHDRPKNVFVADFMGFRNFFKVRIASVSNGIAEGVGDGIRIRARAGADVRVDTDMVMAIRPDDIRAGGEVVSGAEDVSGRVEVVEYLGREQEAAIRINDNTRVWLRTAEAIRTADTIGLQFPIDKVVLLPAE</sequence>
<accession>A0A163Z9J4</accession>
<dbReference type="InterPro" id="IPR008995">
    <property type="entry name" value="Mo/tungstate-bd_C_term_dom"/>
</dbReference>